<proteinExistence type="predicted"/>
<feature type="compositionally biased region" description="Acidic residues" evidence="1">
    <location>
        <begin position="272"/>
        <end position="281"/>
    </location>
</feature>
<dbReference type="OrthoDB" id="3342934at2759"/>
<feature type="region of interest" description="Disordered" evidence="1">
    <location>
        <begin position="210"/>
        <end position="329"/>
    </location>
</feature>
<reference evidence="3 4" key="1">
    <citation type="journal article" date="2016" name="Mol. Biol. Evol.">
        <title>Comparative Genomics of Early-Diverging Mushroom-Forming Fungi Provides Insights into the Origins of Lignocellulose Decay Capabilities.</title>
        <authorList>
            <person name="Nagy L.G."/>
            <person name="Riley R."/>
            <person name="Tritt A."/>
            <person name="Adam C."/>
            <person name="Daum C."/>
            <person name="Floudas D."/>
            <person name="Sun H."/>
            <person name="Yadav J.S."/>
            <person name="Pangilinan J."/>
            <person name="Larsson K.H."/>
            <person name="Matsuura K."/>
            <person name="Barry K."/>
            <person name="Labutti K."/>
            <person name="Kuo R."/>
            <person name="Ohm R.A."/>
            <person name="Bhattacharya S.S."/>
            <person name="Shirouzu T."/>
            <person name="Yoshinaga Y."/>
            <person name="Martin F.M."/>
            <person name="Grigoriev I.V."/>
            <person name="Hibbett D.S."/>
        </authorList>
    </citation>
    <scope>NUCLEOTIDE SEQUENCE [LARGE SCALE GENOMIC DNA]</scope>
    <source>
        <strain evidence="3 4">TUFC12733</strain>
    </source>
</reference>
<feature type="chain" id="PRO_5007890747" description="Glycopeptide" evidence="2">
    <location>
        <begin position="20"/>
        <end position="329"/>
    </location>
</feature>
<evidence type="ECO:0000313" key="4">
    <source>
        <dbReference type="Proteomes" id="UP000076738"/>
    </source>
</evidence>
<keyword evidence="2" id="KW-0732">Signal</keyword>
<feature type="region of interest" description="Disordered" evidence="1">
    <location>
        <begin position="165"/>
        <end position="189"/>
    </location>
</feature>
<evidence type="ECO:0000256" key="1">
    <source>
        <dbReference type="SAM" id="MobiDB-lite"/>
    </source>
</evidence>
<dbReference type="STRING" id="1330018.A0A167NGW2"/>
<evidence type="ECO:0008006" key="5">
    <source>
        <dbReference type="Google" id="ProtNLM"/>
    </source>
</evidence>
<accession>A0A167NGW2</accession>
<feature type="signal peptide" evidence="2">
    <location>
        <begin position="1"/>
        <end position="19"/>
    </location>
</feature>
<sequence length="329" mass="32962">MLAFLSLLALPLLARVARAESHTISFINSCGSGTPTLILNGQVASSGAPYTSSGSLSGIAYLQTGACNFNGENCSLLEFTLTDNGGQGGVSSVDVSLIPPHAFSVPTGFYYDGVAECQGDGNACDDANCGPDHAFFQSTDYTAQVQCSTDQDVNLVITFCADGAASTSTSSTSSATTTSSASSATDTADAASATTTSTSTTDGASLGQALAAGTDSSSSSSSSTSTSSSSSSSSTSTSSTDPAVTPTTTSSSTSSSTSTSDSSAASATSDPSDPDTDDCEPEPSAPASKRAPPPVLPKRQKEGGFTRRGWHARDGGVRKAKSRSDFFKN</sequence>
<dbReference type="EMBL" id="KV417278">
    <property type="protein sequence ID" value="KZO97696.1"/>
    <property type="molecule type" value="Genomic_DNA"/>
</dbReference>
<feature type="compositionally biased region" description="Basic and acidic residues" evidence="1">
    <location>
        <begin position="299"/>
        <end position="329"/>
    </location>
</feature>
<evidence type="ECO:0000313" key="3">
    <source>
        <dbReference type="EMBL" id="KZO97696.1"/>
    </source>
</evidence>
<evidence type="ECO:0000256" key="2">
    <source>
        <dbReference type="SAM" id="SignalP"/>
    </source>
</evidence>
<feature type="compositionally biased region" description="Low complexity" evidence="1">
    <location>
        <begin position="214"/>
        <end position="271"/>
    </location>
</feature>
<protein>
    <recommendedName>
        <fullName evidence="5">Glycopeptide</fullName>
    </recommendedName>
</protein>
<dbReference type="Proteomes" id="UP000076738">
    <property type="component" value="Unassembled WGS sequence"/>
</dbReference>
<name>A0A167NGW2_CALVF</name>
<keyword evidence="4" id="KW-1185">Reference proteome</keyword>
<gene>
    <name evidence="3" type="ORF">CALVIDRAFT_512853</name>
</gene>
<dbReference type="AlphaFoldDB" id="A0A167NGW2"/>
<organism evidence="3 4">
    <name type="scientific">Calocera viscosa (strain TUFC12733)</name>
    <dbReference type="NCBI Taxonomy" id="1330018"/>
    <lineage>
        <taxon>Eukaryota</taxon>
        <taxon>Fungi</taxon>
        <taxon>Dikarya</taxon>
        <taxon>Basidiomycota</taxon>
        <taxon>Agaricomycotina</taxon>
        <taxon>Dacrymycetes</taxon>
        <taxon>Dacrymycetales</taxon>
        <taxon>Dacrymycetaceae</taxon>
        <taxon>Calocera</taxon>
    </lineage>
</organism>